<comment type="caution">
    <text evidence="11">The sequence shown here is derived from an EMBL/GenBank/DDBJ whole genome shotgun (WGS) entry which is preliminary data.</text>
</comment>
<dbReference type="Gene3D" id="2.40.40.10">
    <property type="entry name" value="RlpA-like domain"/>
    <property type="match status" value="1"/>
</dbReference>
<dbReference type="Pfam" id="PF03330">
    <property type="entry name" value="DPBB_1"/>
    <property type="match status" value="1"/>
</dbReference>
<dbReference type="PRINTS" id="PR01225">
    <property type="entry name" value="EXPANSNFAMLY"/>
</dbReference>
<evidence type="ECO:0000256" key="6">
    <source>
        <dbReference type="ARBA" id="ARBA00023180"/>
    </source>
</evidence>
<gene>
    <name evidence="11" type="ORF">HU200_023893</name>
</gene>
<dbReference type="PROSITE" id="PS50842">
    <property type="entry name" value="EXPANSIN_EG45"/>
    <property type="match status" value="1"/>
</dbReference>
<evidence type="ECO:0000256" key="2">
    <source>
        <dbReference type="ARBA" id="ARBA00022512"/>
    </source>
</evidence>
<dbReference type="Proteomes" id="UP000636709">
    <property type="component" value="Unassembled WGS sequence"/>
</dbReference>
<evidence type="ECO:0000256" key="8">
    <source>
        <dbReference type="RuleBase" id="RU365023"/>
    </source>
</evidence>
<keyword evidence="2 8" id="KW-0134">Cell wall</keyword>
<dbReference type="CDD" id="cd22274">
    <property type="entry name" value="DPBB_EXPA_N"/>
    <property type="match status" value="1"/>
</dbReference>
<dbReference type="InterPro" id="IPR036749">
    <property type="entry name" value="Expansin_CBD_sf"/>
</dbReference>
<dbReference type="OrthoDB" id="5823761at2759"/>
<organism evidence="11 12">
    <name type="scientific">Digitaria exilis</name>
    <dbReference type="NCBI Taxonomy" id="1010633"/>
    <lineage>
        <taxon>Eukaryota</taxon>
        <taxon>Viridiplantae</taxon>
        <taxon>Streptophyta</taxon>
        <taxon>Embryophyta</taxon>
        <taxon>Tracheophyta</taxon>
        <taxon>Spermatophyta</taxon>
        <taxon>Magnoliopsida</taxon>
        <taxon>Liliopsida</taxon>
        <taxon>Poales</taxon>
        <taxon>Poaceae</taxon>
        <taxon>PACMAD clade</taxon>
        <taxon>Panicoideae</taxon>
        <taxon>Panicodae</taxon>
        <taxon>Paniceae</taxon>
        <taxon>Anthephorinae</taxon>
        <taxon>Digitaria</taxon>
    </lineage>
</organism>
<dbReference type="SMART" id="SM00837">
    <property type="entry name" value="DPBB_1"/>
    <property type="match status" value="1"/>
</dbReference>
<name>A0A835CBC6_9POAL</name>
<dbReference type="InterPro" id="IPR007118">
    <property type="entry name" value="Expan_Lol_pI"/>
</dbReference>
<evidence type="ECO:0000256" key="7">
    <source>
        <dbReference type="ARBA" id="ARBA00023316"/>
    </source>
</evidence>
<dbReference type="InterPro" id="IPR007112">
    <property type="entry name" value="Expansin/allergen_DPBB_dom"/>
</dbReference>
<evidence type="ECO:0000259" key="9">
    <source>
        <dbReference type="PROSITE" id="PS50842"/>
    </source>
</evidence>
<evidence type="ECO:0000313" key="12">
    <source>
        <dbReference type="Proteomes" id="UP000636709"/>
    </source>
</evidence>
<dbReference type="PROSITE" id="PS50843">
    <property type="entry name" value="EXPANSIN_CBD"/>
    <property type="match status" value="1"/>
</dbReference>
<evidence type="ECO:0000256" key="5">
    <source>
        <dbReference type="ARBA" id="ARBA00023136"/>
    </source>
</evidence>
<comment type="similarity">
    <text evidence="1 8">Belongs to the expansin family. Expansin A subfamily.</text>
</comment>
<dbReference type="AlphaFoldDB" id="A0A835CBC6"/>
<evidence type="ECO:0000313" key="11">
    <source>
        <dbReference type="EMBL" id="KAF8720390.1"/>
    </source>
</evidence>
<accession>A0A835CBC6</accession>
<comment type="function">
    <text evidence="8">Causes loosening and extension of plant cell walls by disrupting non-covalent bonding between cellulose microfibrils and matrix glucans. No enzymatic activity has been found.</text>
</comment>
<keyword evidence="6" id="KW-0325">Glycoprotein</keyword>
<evidence type="ECO:0000256" key="3">
    <source>
        <dbReference type="ARBA" id="ARBA00022525"/>
    </source>
</evidence>
<dbReference type="GO" id="GO:0009664">
    <property type="term" value="P:plant-type cell wall organization"/>
    <property type="evidence" value="ECO:0007669"/>
    <property type="project" value="InterPro"/>
</dbReference>
<evidence type="ECO:0000256" key="4">
    <source>
        <dbReference type="ARBA" id="ARBA00022729"/>
    </source>
</evidence>
<sequence>MAYLNAIITWHVAGGACGYGNLYSTGYGTDTAALSSALFNDGAACGECYQVMCDAQNSQWCKPGVTVTVTATNLCPPDWTKNNLCPPNHALSGDDGGWCNPPRRHFDMSQPAWLQIGQYKGGIVPVLYQRTPCVKQGGVRFTMAGSEYFVLVLISNVGGSGSVKAVWVKGNATDRMPMSRNWGANWQSLTALAGQSLTFGVTNTDGKTVVVPGVVPSWWKFGQSFTSSVQF</sequence>
<dbReference type="SUPFAM" id="SSF49590">
    <property type="entry name" value="PHL pollen allergen"/>
    <property type="match status" value="1"/>
</dbReference>
<feature type="domain" description="Expansin-like EG45" evidence="9">
    <location>
        <begin position="14"/>
        <end position="138"/>
    </location>
</feature>
<keyword evidence="5" id="KW-0472">Membrane</keyword>
<dbReference type="InterPro" id="IPR002963">
    <property type="entry name" value="Expansin"/>
</dbReference>
<proteinExistence type="inferred from homology"/>
<dbReference type="GO" id="GO:0005576">
    <property type="term" value="C:extracellular region"/>
    <property type="evidence" value="ECO:0007669"/>
    <property type="project" value="InterPro"/>
</dbReference>
<dbReference type="GO" id="GO:0016020">
    <property type="term" value="C:membrane"/>
    <property type="evidence" value="ECO:0007669"/>
    <property type="project" value="UniProtKB-SubCell"/>
</dbReference>
<dbReference type="SUPFAM" id="SSF50685">
    <property type="entry name" value="Barwin-like endoglucanases"/>
    <property type="match status" value="1"/>
</dbReference>
<dbReference type="Gene3D" id="2.60.40.760">
    <property type="entry name" value="Expansin, cellulose-binding-like domain"/>
    <property type="match status" value="1"/>
</dbReference>
<keyword evidence="4" id="KW-0732">Signal</keyword>
<evidence type="ECO:0000259" key="10">
    <source>
        <dbReference type="PROSITE" id="PS50843"/>
    </source>
</evidence>
<dbReference type="Pfam" id="PF01357">
    <property type="entry name" value="Expansin_C"/>
    <property type="match status" value="1"/>
</dbReference>
<dbReference type="InterPro" id="IPR007117">
    <property type="entry name" value="Expansin_CBD"/>
</dbReference>
<keyword evidence="12" id="KW-1185">Reference proteome</keyword>
<protein>
    <recommendedName>
        <fullName evidence="8">Expansin</fullName>
    </recommendedName>
</protein>
<comment type="subcellular location">
    <subcellularLocation>
        <location evidence="8">Secreted</location>
        <location evidence="8">Cell wall</location>
    </subcellularLocation>
    <subcellularLocation>
        <location evidence="8">Membrane</location>
        <topology evidence="8">Peripheral membrane protein</topology>
    </subcellularLocation>
</comment>
<feature type="domain" description="Expansin-like CBD" evidence="10">
    <location>
        <begin position="148"/>
        <end position="227"/>
    </location>
</feature>
<keyword evidence="3 8" id="KW-0964">Secreted</keyword>
<keyword evidence="7 8" id="KW-0961">Cell wall biogenesis/degradation</keyword>
<evidence type="ECO:0000256" key="1">
    <source>
        <dbReference type="ARBA" id="ARBA00005392"/>
    </source>
</evidence>
<dbReference type="PRINTS" id="PR01226">
    <property type="entry name" value="EXPANSIN"/>
</dbReference>
<dbReference type="InterPro" id="IPR036908">
    <property type="entry name" value="RlpA-like_sf"/>
</dbReference>
<dbReference type="InterPro" id="IPR009009">
    <property type="entry name" value="RlpA-like_DPBB"/>
</dbReference>
<reference evidence="11" key="1">
    <citation type="submission" date="2020-07" db="EMBL/GenBank/DDBJ databases">
        <title>Genome sequence and genetic diversity analysis of an under-domesticated orphan crop, white fonio (Digitaria exilis).</title>
        <authorList>
            <person name="Bennetzen J.L."/>
            <person name="Chen S."/>
            <person name="Ma X."/>
            <person name="Wang X."/>
            <person name="Yssel A.E.J."/>
            <person name="Chaluvadi S.R."/>
            <person name="Johnson M."/>
            <person name="Gangashetty P."/>
            <person name="Hamidou F."/>
            <person name="Sanogo M.D."/>
            <person name="Zwaenepoel A."/>
            <person name="Wallace J."/>
            <person name="Van De Peer Y."/>
            <person name="Van Deynze A."/>
        </authorList>
    </citation>
    <scope>NUCLEOTIDE SEQUENCE</scope>
    <source>
        <tissue evidence="11">Leaves</tissue>
    </source>
</reference>
<dbReference type="EMBL" id="JACEFO010001696">
    <property type="protein sequence ID" value="KAF8720390.1"/>
    <property type="molecule type" value="Genomic_DNA"/>
</dbReference>
<dbReference type="PANTHER" id="PTHR31867">
    <property type="entry name" value="EXPANSIN-A15"/>
    <property type="match status" value="1"/>
</dbReference>